<dbReference type="EMBL" id="LT670849">
    <property type="protein sequence ID" value="SHN86983.1"/>
    <property type="molecule type" value="Genomic_DNA"/>
</dbReference>
<evidence type="ECO:0000256" key="4">
    <source>
        <dbReference type="ARBA" id="ARBA00022840"/>
    </source>
</evidence>
<comment type="similarity">
    <text evidence="1">Belongs to the ABC transporter superfamily.</text>
</comment>
<evidence type="ECO:0000256" key="5">
    <source>
        <dbReference type="ARBA" id="ARBA00022970"/>
    </source>
</evidence>
<evidence type="ECO:0000313" key="8">
    <source>
        <dbReference type="EMBL" id="SHN86983.1"/>
    </source>
</evidence>
<keyword evidence="3" id="KW-0547">Nucleotide-binding</keyword>
<organism evidence="8 9">
    <name type="scientific">Bradyrhizobium erythrophlei</name>
    <dbReference type="NCBI Taxonomy" id="1437360"/>
    <lineage>
        <taxon>Bacteria</taxon>
        <taxon>Pseudomonadati</taxon>
        <taxon>Pseudomonadota</taxon>
        <taxon>Alphaproteobacteria</taxon>
        <taxon>Hyphomicrobiales</taxon>
        <taxon>Nitrobacteraceae</taxon>
        <taxon>Bradyrhizobium</taxon>
    </lineage>
</organism>
<evidence type="ECO:0000256" key="1">
    <source>
        <dbReference type="ARBA" id="ARBA00005417"/>
    </source>
</evidence>
<evidence type="ECO:0000313" key="9">
    <source>
        <dbReference type="Proteomes" id="UP000184096"/>
    </source>
</evidence>
<dbReference type="SMART" id="SM00382">
    <property type="entry name" value="AAA"/>
    <property type="match status" value="1"/>
</dbReference>
<dbReference type="OrthoDB" id="9802264at2"/>
<gene>
    <name evidence="8" type="ORF">SAMN05444170_6948</name>
</gene>
<name>A0A1M7UVH6_9BRAD</name>
<evidence type="ECO:0000256" key="3">
    <source>
        <dbReference type="ARBA" id="ARBA00022741"/>
    </source>
</evidence>
<sequence length="263" mass="28097">MTALPDPLELRAVSAGYNASDIIRSVTLAAARGRITTIAGPNGAGKSTLMKTLAGLLRPRVGQILIDGRDVTRLPPPQRALAGLGYVPQERNVFRNLTVDENLRIGFEFIRRKASTSEYTAARDRIIDLFPDLSGRLKHVAGTLSGGQRQMLAMGCALAPGPTTLLLDEPSAGLSPRYVTTMLDAVAAVNRSGVTVAMIEQNLIEAMRITHDAILLVAGEIKGRWVSDAFLSDPLVRELFLGGAKAASTKADHRRMTDDASAA</sequence>
<dbReference type="CDD" id="cd03224">
    <property type="entry name" value="ABC_TM1139_LivF_branched"/>
    <property type="match status" value="1"/>
</dbReference>
<evidence type="ECO:0000256" key="6">
    <source>
        <dbReference type="ARBA" id="ARBA00024722"/>
    </source>
</evidence>
<dbReference type="PANTHER" id="PTHR43820:SF7">
    <property type="entry name" value="BRANCHED-CHAIN AMINO ACID TRANSPORT ATP-BINDING PROTEIN LIVF-RELATED"/>
    <property type="match status" value="1"/>
</dbReference>
<dbReference type="Proteomes" id="UP000184096">
    <property type="component" value="Chromosome I"/>
</dbReference>
<dbReference type="InterPro" id="IPR052156">
    <property type="entry name" value="BCAA_Transport_ATP-bd_LivF"/>
</dbReference>
<comment type="function">
    <text evidence="6">Involved in beta-(1--&gt;2)glucan export. Transmembrane domains (TMD) form a pore in the inner membrane and the ATP-binding domain (NBD) is responsible for energy generation.</text>
</comment>
<keyword evidence="5" id="KW-0029">Amino-acid transport</keyword>
<dbReference type="PROSITE" id="PS50893">
    <property type="entry name" value="ABC_TRANSPORTER_2"/>
    <property type="match status" value="1"/>
</dbReference>
<proteinExistence type="inferred from homology"/>
<dbReference type="GO" id="GO:0015807">
    <property type="term" value="P:L-amino acid transport"/>
    <property type="evidence" value="ECO:0007669"/>
    <property type="project" value="TreeGrafter"/>
</dbReference>
<dbReference type="GO" id="GO:0015658">
    <property type="term" value="F:branched-chain amino acid transmembrane transporter activity"/>
    <property type="evidence" value="ECO:0007669"/>
    <property type="project" value="TreeGrafter"/>
</dbReference>
<dbReference type="AlphaFoldDB" id="A0A1M7UVH6"/>
<protein>
    <submittedName>
        <fullName evidence="8">Branched-chain amino acid transport system ATP-binding protein/neutral amino acid transport system ATP-binding protein</fullName>
    </submittedName>
</protein>
<accession>A0A1M7UVH6</accession>
<feature type="domain" description="ABC transporter" evidence="7">
    <location>
        <begin position="8"/>
        <end position="243"/>
    </location>
</feature>
<evidence type="ECO:0000259" key="7">
    <source>
        <dbReference type="PROSITE" id="PS50893"/>
    </source>
</evidence>
<dbReference type="GO" id="GO:0005524">
    <property type="term" value="F:ATP binding"/>
    <property type="evidence" value="ECO:0007669"/>
    <property type="project" value="UniProtKB-KW"/>
</dbReference>
<dbReference type="GO" id="GO:0016887">
    <property type="term" value="F:ATP hydrolysis activity"/>
    <property type="evidence" value="ECO:0007669"/>
    <property type="project" value="InterPro"/>
</dbReference>
<keyword evidence="2" id="KW-0813">Transport</keyword>
<dbReference type="InterPro" id="IPR003439">
    <property type="entry name" value="ABC_transporter-like_ATP-bd"/>
</dbReference>
<dbReference type="InterPro" id="IPR017871">
    <property type="entry name" value="ABC_transporter-like_CS"/>
</dbReference>
<keyword evidence="9" id="KW-1185">Reference proteome</keyword>
<dbReference type="InterPro" id="IPR003593">
    <property type="entry name" value="AAA+_ATPase"/>
</dbReference>
<reference evidence="9" key="1">
    <citation type="submission" date="2016-11" db="EMBL/GenBank/DDBJ databases">
        <authorList>
            <person name="Varghese N."/>
            <person name="Submissions S."/>
        </authorList>
    </citation>
    <scope>NUCLEOTIDE SEQUENCE [LARGE SCALE GENOMIC DNA]</scope>
    <source>
        <strain evidence="9">GAS401</strain>
    </source>
</reference>
<dbReference type="PROSITE" id="PS00211">
    <property type="entry name" value="ABC_TRANSPORTER_1"/>
    <property type="match status" value="1"/>
</dbReference>
<dbReference type="PANTHER" id="PTHR43820">
    <property type="entry name" value="HIGH-AFFINITY BRANCHED-CHAIN AMINO ACID TRANSPORT ATP-BINDING PROTEIN LIVF"/>
    <property type="match status" value="1"/>
</dbReference>
<keyword evidence="4 8" id="KW-0067">ATP-binding</keyword>
<dbReference type="SUPFAM" id="SSF52540">
    <property type="entry name" value="P-loop containing nucleoside triphosphate hydrolases"/>
    <property type="match status" value="1"/>
</dbReference>
<evidence type="ECO:0000256" key="2">
    <source>
        <dbReference type="ARBA" id="ARBA00022448"/>
    </source>
</evidence>
<dbReference type="RefSeq" id="WP_072824979.1">
    <property type="nucleotide sequence ID" value="NZ_LT670849.1"/>
</dbReference>
<dbReference type="Pfam" id="PF00005">
    <property type="entry name" value="ABC_tran"/>
    <property type="match status" value="1"/>
</dbReference>
<dbReference type="Gene3D" id="3.40.50.300">
    <property type="entry name" value="P-loop containing nucleotide triphosphate hydrolases"/>
    <property type="match status" value="1"/>
</dbReference>
<dbReference type="InterPro" id="IPR027417">
    <property type="entry name" value="P-loop_NTPase"/>
</dbReference>